<dbReference type="PANTHER" id="PTHR15887">
    <property type="entry name" value="TRANSMEMBRANE PROTEIN 69"/>
    <property type="match status" value="1"/>
</dbReference>
<keyword evidence="2" id="KW-0812">Transmembrane</keyword>
<keyword evidence="4" id="KW-1185">Reference proteome</keyword>
<dbReference type="PANTHER" id="PTHR15887:SF1">
    <property type="entry name" value="TRANSMEMBRANE PROTEIN 69"/>
    <property type="match status" value="1"/>
</dbReference>
<evidence type="ECO:0000256" key="1">
    <source>
        <dbReference type="SAM" id="MobiDB-lite"/>
    </source>
</evidence>
<dbReference type="HOGENOM" id="CLU_045137_0_0_1"/>
<evidence type="ECO:0000313" key="3">
    <source>
        <dbReference type="EMBL" id="EHL01313.1"/>
    </source>
</evidence>
<proteinExistence type="predicted"/>
<dbReference type="Pfam" id="PF11911">
    <property type="entry name" value="DUF3429"/>
    <property type="match status" value="1"/>
</dbReference>
<dbReference type="OrthoDB" id="194289at2759"/>
<name>H0EJC0_GLAL7</name>
<evidence type="ECO:0008006" key="5">
    <source>
        <dbReference type="Google" id="ProtNLM"/>
    </source>
</evidence>
<feature type="transmembrane region" description="Helical" evidence="2">
    <location>
        <begin position="219"/>
        <end position="246"/>
    </location>
</feature>
<evidence type="ECO:0000256" key="2">
    <source>
        <dbReference type="SAM" id="Phobius"/>
    </source>
</evidence>
<keyword evidence="2" id="KW-1133">Transmembrane helix</keyword>
<sequence length="356" mass="39975">MLRNAATRSLLKSFPKPTTSRASFTAASTKFRNATPRQLTPLSRPQILLLARPTQISFYATGPPYDRKDVKVEEKIAGKTLQPHPEEISADSSVRPVFEERSHHDDEDMMAGIKADLKTIKETFTLADVPRDTLLLGAAGAIPYAVTSLSTVYLAWDINQSHATNGAGVLFSPEQAQHYLELITPVQIGWGAIIISFLGAIHWGLEYAGYGGYHSYRRYVYGVAAPAIAWPTIFMPVEYALITQFLTFNFLYFADARATAKGWFPAWYGTYRFVLTFIVGASIVFTLVGRGQIVSAEHTTLRTAVDYLKEDRDAQWEALEKEEKERRALAAKNEDEDEEEEEDEDEEKSDEDEDED</sequence>
<protein>
    <recommendedName>
        <fullName evidence="5">MNN4-regulates the mannosylphosphorylation</fullName>
    </recommendedName>
</protein>
<evidence type="ECO:0000313" key="4">
    <source>
        <dbReference type="Proteomes" id="UP000005446"/>
    </source>
</evidence>
<keyword evidence="2" id="KW-0472">Membrane</keyword>
<dbReference type="AlphaFoldDB" id="H0EJC0"/>
<accession>H0EJC0</accession>
<dbReference type="InterPro" id="IPR021836">
    <property type="entry name" value="DUF3429"/>
</dbReference>
<feature type="region of interest" description="Disordered" evidence="1">
    <location>
        <begin position="1"/>
        <end position="24"/>
    </location>
</feature>
<dbReference type="Proteomes" id="UP000005446">
    <property type="component" value="Unassembled WGS sequence"/>
</dbReference>
<gene>
    <name evidence="3" type="ORF">M7I_2644</name>
</gene>
<comment type="caution">
    <text evidence="3">The sequence shown here is derived from an EMBL/GenBank/DDBJ whole genome shotgun (WGS) entry which is preliminary data.</text>
</comment>
<feature type="compositionally biased region" description="Acidic residues" evidence="1">
    <location>
        <begin position="334"/>
        <end position="356"/>
    </location>
</feature>
<dbReference type="InParanoid" id="H0EJC0"/>
<reference evidence="3 4" key="1">
    <citation type="journal article" date="2012" name="Eukaryot. Cell">
        <title>Genome sequence of the fungus Glarea lozoyensis: the first genome sequence of a species from the Helotiaceae family.</title>
        <authorList>
            <person name="Youssar L."/>
            <person name="Gruening B.A."/>
            <person name="Erxleben A."/>
            <person name="Guenther S."/>
            <person name="Huettel W."/>
        </authorList>
    </citation>
    <scope>NUCLEOTIDE SEQUENCE [LARGE SCALE GENOMIC DNA]</scope>
    <source>
        <strain evidence="4">ATCC 74030 / MF5533</strain>
    </source>
</reference>
<feature type="transmembrane region" description="Helical" evidence="2">
    <location>
        <begin position="266"/>
        <end position="288"/>
    </location>
</feature>
<dbReference type="EMBL" id="AGUE01000055">
    <property type="protein sequence ID" value="EHL01313.1"/>
    <property type="molecule type" value="Genomic_DNA"/>
</dbReference>
<feature type="transmembrane region" description="Helical" evidence="2">
    <location>
        <begin position="134"/>
        <end position="156"/>
    </location>
</feature>
<feature type="transmembrane region" description="Helical" evidence="2">
    <location>
        <begin position="188"/>
        <end position="207"/>
    </location>
</feature>
<organism evidence="3 4">
    <name type="scientific">Glarea lozoyensis (strain ATCC 74030 / MF5533)</name>
    <dbReference type="NCBI Taxonomy" id="1104152"/>
    <lineage>
        <taxon>Eukaryota</taxon>
        <taxon>Fungi</taxon>
        <taxon>Dikarya</taxon>
        <taxon>Ascomycota</taxon>
        <taxon>Pezizomycotina</taxon>
        <taxon>Leotiomycetes</taxon>
        <taxon>Helotiales</taxon>
        <taxon>Helotiaceae</taxon>
        <taxon>Glarea</taxon>
    </lineage>
</organism>
<feature type="region of interest" description="Disordered" evidence="1">
    <location>
        <begin position="321"/>
        <end position="356"/>
    </location>
</feature>